<evidence type="ECO:0000313" key="1">
    <source>
        <dbReference type="EMBL" id="DAD80183.1"/>
    </source>
</evidence>
<name>A0A8S5MDN0_9CAUD</name>
<reference evidence="1" key="1">
    <citation type="journal article" date="2021" name="Proc. Natl. Acad. Sci. U.S.A.">
        <title>A Catalog of Tens of Thousands of Viruses from Human Metagenomes Reveals Hidden Associations with Chronic Diseases.</title>
        <authorList>
            <person name="Tisza M.J."/>
            <person name="Buck C.B."/>
        </authorList>
    </citation>
    <scope>NUCLEOTIDE SEQUENCE</scope>
    <source>
        <strain evidence="1">CttxG5</strain>
    </source>
</reference>
<protein>
    <submittedName>
        <fullName evidence="1">Uncharacterized protein</fullName>
    </submittedName>
</protein>
<dbReference type="EMBL" id="BK014881">
    <property type="protein sequence ID" value="DAD80183.1"/>
    <property type="molecule type" value="Genomic_DNA"/>
</dbReference>
<organism evidence="1">
    <name type="scientific">Siphoviridae sp. cttxG5</name>
    <dbReference type="NCBI Taxonomy" id="2826498"/>
    <lineage>
        <taxon>Viruses</taxon>
        <taxon>Duplodnaviria</taxon>
        <taxon>Heunggongvirae</taxon>
        <taxon>Uroviricota</taxon>
        <taxon>Caudoviricetes</taxon>
    </lineage>
</organism>
<accession>A0A8S5MDN0</accession>
<sequence>MASVPISKTDLRNIISQLENYISLGRKVTAPTDTSQRNKIRMATVLKRKLEKKLSLSEKL</sequence>
<proteinExistence type="predicted"/>